<protein>
    <submittedName>
        <fullName evidence="1">Uncharacterized protein</fullName>
    </submittedName>
</protein>
<dbReference type="Proteomes" id="UP000298416">
    <property type="component" value="Unassembled WGS sequence"/>
</dbReference>
<name>A0A8X8W4L1_SALSN</name>
<evidence type="ECO:0000313" key="1">
    <source>
        <dbReference type="EMBL" id="KAG6387918.1"/>
    </source>
</evidence>
<proteinExistence type="predicted"/>
<dbReference type="AlphaFoldDB" id="A0A8X8W4L1"/>
<organism evidence="1">
    <name type="scientific">Salvia splendens</name>
    <name type="common">Scarlet sage</name>
    <dbReference type="NCBI Taxonomy" id="180675"/>
    <lineage>
        <taxon>Eukaryota</taxon>
        <taxon>Viridiplantae</taxon>
        <taxon>Streptophyta</taxon>
        <taxon>Embryophyta</taxon>
        <taxon>Tracheophyta</taxon>
        <taxon>Spermatophyta</taxon>
        <taxon>Magnoliopsida</taxon>
        <taxon>eudicotyledons</taxon>
        <taxon>Gunneridae</taxon>
        <taxon>Pentapetalae</taxon>
        <taxon>asterids</taxon>
        <taxon>lamiids</taxon>
        <taxon>Lamiales</taxon>
        <taxon>Lamiaceae</taxon>
        <taxon>Nepetoideae</taxon>
        <taxon>Mentheae</taxon>
        <taxon>Salviinae</taxon>
        <taxon>Salvia</taxon>
        <taxon>Salvia subgen. Calosphace</taxon>
        <taxon>core Calosphace</taxon>
    </lineage>
</organism>
<reference evidence="1" key="2">
    <citation type="submission" date="2020-08" db="EMBL/GenBank/DDBJ databases">
        <title>Plant Genome Project.</title>
        <authorList>
            <person name="Zhang R.-G."/>
        </authorList>
    </citation>
    <scope>NUCLEOTIDE SEQUENCE</scope>
    <source>
        <strain evidence="1">Huo1</strain>
        <tissue evidence="1">Leaf</tissue>
    </source>
</reference>
<reference evidence="1" key="1">
    <citation type="submission" date="2018-01" db="EMBL/GenBank/DDBJ databases">
        <authorList>
            <person name="Mao J.F."/>
        </authorList>
    </citation>
    <scope>NUCLEOTIDE SEQUENCE</scope>
    <source>
        <strain evidence="1">Huo1</strain>
        <tissue evidence="1">Leaf</tissue>
    </source>
</reference>
<gene>
    <name evidence="1" type="ORF">SASPL_153113</name>
</gene>
<keyword evidence="2" id="KW-1185">Reference proteome</keyword>
<accession>A0A8X8W4L1</accession>
<dbReference type="EMBL" id="PNBA02000021">
    <property type="protein sequence ID" value="KAG6387918.1"/>
    <property type="molecule type" value="Genomic_DNA"/>
</dbReference>
<evidence type="ECO:0000313" key="2">
    <source>
        <dbReference type="Proteomes" id="UP000298416"/>
    </source>
</evidence>
<sequence length="131" mass="14925">MLPIIVGMLPLRLLYPINSVTTLCRLPMESGIGLESALSDRPSILRDFIFPRDNGMLPLRRLNPRVKQFRGISRDSSFEIKERLSIHRVASSGLEENGVEDEEDKEACGWMIRHSEFENNLGDLIPNYISI</sequence>
<comment type="caution">
    <text evidence="1">The sequence shown here is derived from an EMBL/GenBank/DDBJ whole genome shotgun (WGS) entry which is preliminary data.</text>
</comment>